<feature type="transmembrane region" description="Helical" evidence="1">
    <location>
        <begin position="80"/>
        <end position="98"/>
    </location>
</feature>
<dbReference type="CDD" id="cd01949">
    <property type="entry name" value="GGDEF"/>
    <property type="match status" value="1"/>
</dbReference>
<reference evidence="3 4" key="1">
    <citation type="submission" date="2016-06" db="EMBL/GenBank/DDBJ databases">
        <title>Genome sequencing of Cryobacterium arcticum PAMC 27867.</title>
        <authorList>
            <person name="Lee J."/>
            <person name="Kim O.-S."/>
        </authorList>
    </citation>
    <scope>NUCLEOTIDE SEQUENCE [LARGE SCALE GENOMIC DNA]</scope>
    <source>
        <strain evidence="3 4">PAMC 27867</strain>
    </source>
</reference>
<dbReference type="PANTHER" id="PTHR45138:SF9">
    <property type="entry name" value="DIGUANYLATE CYCLASE DGCM-RELATED"/>
    <property type="match status" value="1"/>
</dbReference>
<dbReference type="OrthoDB" id="23692at2"/>
<feature type="transmembrane region" description="Helical" evidence="1">
    <location>
        <begin position="132"/>
        <end position="149"/>
    </location>
</feature>
<dbReference type="InterPro" id="IPR029787">
    <property type="entry name" value="Nucleotide_cyclase"/>
</dbReference>
<dbReference type="GO" id="GO:0052621">
    <property type="term" value="F:diguanylate cyclase activity"/>
    <property type="evidence" value="ECO:0007669"/>
    <property type="project" value="TreeGrafter"/>
</dbReference>
<sequence length="323" mass="35081">MIPLTRPAALLDRWRAWRGHTTPFASVSSAAALVVALSGVLDAANPSPDTLGTDWTWAWTLIACVVALLPVAVAERFPRWIAVAACFAFVAVTALQMFTSDQGLKSVNNLVLYPMLACYVGWFFARPLARLIVALALVLSGVAVVLAPHPFLLPTWVNLALASVFCLEAAGHLRSKLDHEIRTDPLTGALNRSGLPARIDQELARALRTQQPLVLVLLDLDNFKQVNDVHGHAAGDRILVDLVRAVRSQFRPFDTIARVGGDEFLLLLPAIDPAGACEVLDRLRPLTGDTWSFGLAAAEPGDTAELLMERADKDLYATKKARR</sequence>
<dbReference type="InterPro" id="IPR000160">
    <property type="entry name" value="GGDEF_dom"/>
</dbReference>
<gene>
    <name evidence="3" type="ORF">PA27867_2037</name>
</gene>
<keyword evidence="4" id="KW-1185">Reference proteome</keyword>
<proteinExistence type="predicted"/>
<dbReference type="NCBIfam" id="TIGR00254">
    <property type="entry name" value="GGDEF"/>
    <property type="match status" value="1"/>
</dbReference>
<dbReference type="RefSeq" id="WP_066596090.1">
    <property type="nucleotide sequence ID" value="NZ_CP016282.1"/>
</dbReference>
<dbReference type="SMART" id="SM00267">
    <property type="entry name" value="GGDEF"/>
    <property type="match status" value="1"/>
</dbReference>
<name>A0A1B1BJZ6_9MICO</name>
<feature type="transmembrane region" description="Helical" evidence="1">
    <location>
        <begin position="110"/>
        <end position="125"/>
    </location>
</feature>
<evidence type="ECO:0000313" key="3">
    <source>
        <dbReference type="EMBL" id="ANP72989.1"/>
    </source>
</evidence>
<dbReference type="EMBL" id="CP016282">
    <property type="protein sequence ID" value="ANP72989.1"/>
    <property type="molecule type" value="Genomic_DNA"/>
</dbReference>
<dbReference type="PROSITE" id="PS50887">
    <property type="entry name" value="GGDEF"/>
    <property type="match status" value="1"/>
</dbReference>
<evidence type="ECO:0000313" key="4">
    <source>
        <dbReference type="Proteomes" id="UP000092582"/>
    </source>
</evidence>
<dbReference type="GO" id="GO:1902201">
    <property type="term" value="P:negative regulation of bacterial-type flagellum-dependent cell motility"/>
    <property type="evidence" value="ECO:0007669"/>
    <property type="project" value="TreeGrafter"/>
</dbReference>
<dbReference type="AlphaFoldDB" id="A0A1B1BJZ6"/>
<dbReference type="SUPFAM" id="SSF55073">
    <property type="entry name" value="Nucleotide cyclase"/>
    <property type="match status" value="1"/>
</dbReference>
<evidence type="ECO:0000259" key="2">
    <source>
        <dbReference type="PROSITE" id="PS50887"/>
    </source>
</evidence>
<keyword evidence="1" id="KW-0812">Transmembrane</keyword>
<dbReference type="InterPro" id="IPR043128">
    <property type="entry name" value="Rev_trsase/Diguanyl_cyclase"/>
</dbReference>
<feature type="transmembrane region" description="Helical" evidence="1">
    <location>
        <begin position="56"/>
        <end position="73"/>
    </location>
</feature>
<dbReference type="InterPro" id="IPR050469">
    <property type="entry name" value="Diguanylate_Cyclase"/>
</dbReference>
<protein>
    <recommendedName>
        <fullName evidence="2">GGDEF domain-containing protein</fullName>
    </recommendedName>
</protein>
<dbReference type="Gene3D" id="3.30.70.270">
    <property type="match status" value="1"/>
</dbReference>
<dbReference type="GO" id="GO:0005886">
    <property type="term" value="C:plasma membrane"/>
    <property type="evidence" value="ECO:0007669"/>
    <property type="project" value="TreeGrafter"/>
</dbReference>
<dbReference type="Proteomes" id="UP000092582">
    <property type="component" value="Chromosome 1"/>
</dbReference>
<keyword evidence="1" id="KW-1133">Transmembrane helix</keyword>
<feature type="transmembrane region" description="Helical" evidence="1">
    <location>
        <begin position="21"/>
        <end position="44"/>
    </location>
</feature>
<dbReference type="PANTHER" id="PTHR45138">
    <property type="entry name" value="REGULATORY COMPONENTS OF SENSORY TRANSDUCTION SYSTEM"/>
    <property type="match status" value="1"/>
</dbReference>
<accession>A0A1B1BJZ6</accession>
<dbReference type="GO" id="GO:0043709">
    <property type="term" value="P:cell adhesion involved in single-species biofilm formation"/>
    <property type="evidence" value="ECO:0007669"/>
    <property type="project" value="TreeGrafter"/>
</dbReference>
<keyword evidence="1" id="KW-0472">Membrane</keyword>
<feature type="domain" description="GGDEF" evidence="2">
    <location>
        <begin position="211"/>
        <end position="323"/>
    </location>
</feature>
<dbReference type="STRING" id="670052.PA27867_2037"/>
<organism evidence="3 4">
    <name type="scientific">Cryobacterium arcticum</name>
    <dbReference type="NCBI Taxonomy" id="670052"/>
    <lineage>
        <taxon>Bacteria</taxon>
        <taxon>Bacillati</taxon>
        <taxon>Actinomycetota</taxon>
        <taxon>Actinomycetes</taxon>
        <taxon>Micrococcales</taxon>
        <taxon>Microbacteriaceae</taxon>
        <taxon>Cryobacterium</taxon>
    </lineage>
</organism>
<evidence type="ECO:0000256" key="1">
    <source>
        <dbReference type="SAM" id="Phobius"/>
    </source>
</evidence>
<dbReference type="KEGG" id="cart:PA27867_2037"/>
<dbReference type="Pfam" id="PF00990">
    <property type="entry name" value="GGDEF"/>
    <property type="match status" value="1"/>
</dbReference>